<protein>
    <submittedName>
        <fullName evidence="2">Uncharacterized protein</fullName>
    </submittedName>
</protein>
<evidence type="ECO:0000313" key="2">
    <source>
        <dbReference type="EMBL" id="CAE0840258.1"/>
    </source>
</evidence>
<evidence type="ECO:0000256" key="1">
    <source>
        <dbReference type="SAM" id="MobiDB-lite"/>
    </source>
</evidence>
<gene>
    <name evidence="2" type="ORF">EGYM00163_LOCUS51259</name>
</gene>
<feature type="compositionally biased region" description="Basic and acidic residues" evidence="1">
    <location>
        <begin position="19"/>
        <end position="37"/>
    </location>
</feature>
<dbReference type="AlphaFoldDB" id="A0A7S4GLI5"/>
<accession>A0A7S4GLI5</accession>
<dbReference type="EMBL" id="HBJA01149203">
    <property type="protein sequence ID" value="CAE0840258.1"/>
    <property type="molecule type" value="Transcribed_RNA"/>
</dbReference>
<proteinExistence type="predicted"/>
<name>A0A7S4GLI5_9EUGL</name>
<reference evidence="2" key="1">
    <citation type="submission" date="2021-01" db="EMBL/GenBank/DDBJ databases">
        <authorList>
            <person name="Corre E."/>
            <person name="Pelletier E."/>
            <person name="Niang G."/>
            <person name="Scheremetjew M."/>
            <person name="Finn R."/>
            <person name="Kale V."/>
            <person name="Holt S."/>
            <person name="Cochrane G."/>
            <person name="Meng A."/>
            <person name="Brown T."/>
            <person name="Cohen L."/>
        </authorList>
    </citation>
    <scope>NUCLEOTIDE SEQUENCE</scope>
    <source>
        <strain evidence="2">CCMP1594</strain>
    </source>
</reference>
<sequence>MGQETAPPDRYWAPCSTGDAERKSVTSDRTDPSHPPERAVALQGLVGQRVTAPQGVASHVALCGAFVVRQCKTLLGLDWPTGPGQLTNERIGPLLLEFWSSG</sequence>
<organism evidence="2">
    <name type="scientific">Eutreptiella gymnastica</name>
    <dbReference type="NCBI Taxonomy" id="73025"/>
    <lineage>
        <taxon>Eukaryota</taxon>
        <taxon>Discoba</taxon>
        <taxon>Euglenozoa</taxon>
        <taxon>Euglenida</taxon>
        <taxon>Spirocuta</taxon>
        <taxon>Euglenophyceae</taxon>
        <taxon>Eutreptiales</taxon>
        <taxon>Eutreptiaceae</taxon>
        <taxon>Eutreptiella</taxon>
    </lineage>
</organism>
<feature type="region of interest" description="Disordered" evidence="1">
    <location>
        <begin position="1"/>
        <end position="37"/>
    </location>
</feature>